<protein>
    <submittedName>
        <fullName evidence="1">Polyketide cyclase / dehydrase and lipid transport</fullName>
    </submittedName>
</protein>
<organism evidence="1 2">
    <name type="scientific">Micromonospora humi</name>
    <dbReference type="NCBI Taxonomy" id="745366"/>
    <lineage>
        <taxon>Bacteria</taxon>
        <taxon>Bacillati</taxon>
        <taxon>Actinomycetota</taxon>
        <taxon>Actinomycetes</taxon>
        <taxon>Micromonosporales</taxon>
        <taxon>Micromonosporaceae</taxon>
        <taxon>Micromonospora</taxon>
    </lineage>
</organism>
<dbReference type="Proteomes" id="UP000199360">
    <property type="component" value="Unassembled WGS sequence"/>
</dbReference>
<keyword evidence="2" id="KW-1185">Reference proteome</keyword>
<proteinExistence type="predicted"/>
<dbReference type="InterPro" id="IPR019587">
    <property type="entry name" value="Polyketide_cyclase/dehydratase"/>
</dbReference>
<evidence type="ECO:0000313" key="1">
    <source>
        <dbReference type="EMBL" id="SCG64649.1"/>
    </source>
</evidence>
<evidence type="ECO:0000313" key="2">
    <source>
        <dbReference type="Proteomes" id="UP000199360"/>
    </source>
</evidence>
<dbReference type="RefSeq" id="WP_091065269.1">
    <property type="nucleotide sequence ID" value="NZ_FMDM01000008.1"/>
</dbReference>
<dbReference type="CDD" id="cd07821">
    <property type="entry name" value="PYR_PYL_RCAR_like"/>
    <property type="match status" value="1"/>
</dbReference>
<name>A0A1C5J3A7_9ACTN</name>
<dbReference type="InterPro" id="IPR023393">
    <property type="entry name" value="START-like_dom_sf"/>
</dbReference>
<dbReference type="AlphaFoldDB" id="A0A1C5J3A7"/>
<gene>
    <name evidence="1" type="ORF">GA0070213_108124</name>
</gene>
<sequence>MAMVRVEAIVDLPAQRVWAAVADVGAVHLRLLPGRVADARVEGDVRILTMPDGHQVRELVLGVDDGLRRMAYTVVEGQRLPLTYHHAAFQVFDEGDRSRLVWLTDVLPHAMADVVRARLERGIVEMKATLESDDVTAPVRGRP</sequence>
<dbReference type="STRING" id="745366.GA0070213_108124"/>
<dbReference type="Pfam" id="PF10604">
    <property type="entry name" value="Polyketide_cyc2"/>
    <property type="match status" value="1"/>
</dbReference>
<reference evidence="2" key="1">
    <citation type="submission" date="2016-06" db="EMBL/GenBank/DDBJ databases">
        <authorList>
            <person name="Varghese N."/>
            <person name="Submissions Spin"/>
        </authorList>
    </citation>
    <scope>NUCLEOTIDE SEQUENCE [LARGE SCALE GENOMIC DNA]</scope>
    <source>
        <strain evidence="2">DSM 45647</strain>
    </source>
</reference>
<dbReference type="SUPFAM" id="SSF55961">
    <property type="entry name" value="Bet v1-like"/>
    <property type="match status" value="1"/>
</dbReference>
<dbReference type="Gene3D" id="3.30.530.20">
    <property type="match status" value="1"/>
</dbReference>
<dbReference type="EMBL" id="FMDM01000008">
    <property type="protein sequence ID" value="SCG64649.1"/>
    <property type="molecule type" value="Genomic_DNA"/>
</dbReference>
<dbReference type="OrthoDB" id="191189at2"/>
<accession>A0A1C5J3A7</accession>